<proteinExistence type="predicted"/>
<evidence type="ECO:0000259" key="1">
    <source>
        <dbReference type="Pfam" id="PF17931"/>
    </source>
</evidence>
<dbReference type="InterPro" id="IPR041673">
    <property type="entry name" value="TetR_C_23"/>
</dbReference>
<dbReference type="SUPFAM" id="SSF48498">
    <property type="entry name" value="Tetracyclin repressor-like, C-terminal domain"/>
    <property type="match status" value="1"/>
</dbReference>
<evidence type="ECO:0000313" key="2">
    <source>
        <dbReference type="EMBL" id="SDF16612.1"/>
    </source>
</evidence>
<accession>A0A1G7IV46</accession>
<dbReference type="OrthoDB" id="977687at2"/>
<name>A0A1G7IV46_9FLAO</name>
<feature type="domain" description="Tetracyclin repressor-like C-terminal" evidence="1">
    <location>
        <begin position="90"/>
        <end position="216"/>
    </location>
</feature>
<dbReference type="Pfam" id="PF17931">
    <property type="entry name" value="TetR_C_23"/>
    <property type="match status" value="1"/>
</dbReference>
<reference evidence="2 3" key="1">
    <citation type="submission" date="2016-10" db="EMBL/GenBank/DDBJ databases">
        <authorList>
            <person name="de Groot N.N."/>
        </authorList>
    </citation>
    <scope>NUCLEOTIDE SEQUENCE [LARGE SCALE GENOMIC DNA]</scope>
    <source>
        <strain evidence="2 3">DSM 16195</strain>
    </source>
</reference>
<keyword evidence="3" id="KW-1185">Reference proteome</keyword>
<dbReference type="STRING" id="227084.SAMN05421855_10738"/>
<dbReference type="EMBL" id="FNBA01000007">
    <property type="protein sequence ID" value="SDF16612.1"/>
    <property type="molecule type" value="Genomic_DNA"/>
</dbReference>
<dbReference type="Gene3D" id="1.10.357.10">
    <property type="entry name" value="Tetracycline Repressor, domain 2"/>
    <property type="match status" value="1"/>
</dbReference>
<protein>
    <recommendedName>
        <fullName evidence="1">Tetracyclin repressor-like C-terminal domain-containing protein</fullName>
    </recommendedName>
</protein>
<gene>
    <name evidence="2" type="ORF">SAMN05421855_10738</name>
</gene>
<dbReference type="Proteomes" id="UP000199321">
    <property type="component" value="Unassembled WGS sequence"/>
</dbReference>
<dbReference type="AlphaFoldDB" id="A0A1G7IV46"/>
<sequence>MAAKQVTKKTQKNTSDTIIDAYMKQVMESEMFPKSIYKFCKEHNFSEKEFYDSFASFDGIQKEIWNSFFTNSMQLVQKSKGYDSLTNKEKMLTFFYTFFEILTANRSYVLFVLKEHKEIMKNLVQLKGLRKYVKGFASELIAEANEEKSLSFLKQSETVFSEGAWIQTLFLLKFWMDDDSPAFENTDVAIEKSVRAIFDVFETQPLESLLDFGKFLWKEKMA</sequence>
<organism evidence="2 3">
    <name type="scientific">Ulvibacter litoralis</name>
    <dbReference type="NCBI Taxonomy" id="227084"/>
    <lineage>
        <taxon>Bacteria</taxon>
        <taxon>Pseudomonadati</taxon>
        <taxon>Bacteroidota</taxon>
        <taxon>Flavobacteriia</taxon>
        <taxon>Flavobacteriales</taxon>
        <taxon>Flavobacteriaceae</taxon>
        <taxon>Ulvibacter</taxon>
    </lineage>
</organism>
<evidence type="ECO:0000313" key="3">
    <source>
        <dbReference type="Proteomes" id="UP000199321"/>
    </source>
</evidence>
<dbReference type="InterPro" id="IPR036271">
    <property type="entry name" value="Tet_transcr_reg_TetR-rel_C_sf"/>
</dbReference>
<dbReference type="RefSeq" id="WP_093145253.1">
    <property type="nucleotide sequence ID" value="NZ_BMWO01000008.1"/>
</dbReference>